<name>A0A939K1Y5_9BACT</name>
<keyword evidence="2" id="KW-0949">S-adenosyl-L-methionine</keyword>
<dbReference type="AlphaFoldDB" id="A0A939K1Y5"/>
<comment type="cofactor">
    <cofactor evidence="1">
        <name>[4Fe-4S] cluster</name>
        <dbReference type="ChEBI" id="CHEBI:49883"/>
    </cofactor>
</comment>
<evidence type="ECO:0000256" key="3">
    <source>
        <dbReference type="ARBA" id="ARBA00022723"/>
    </source>
</evidence>
<keyword evidence="4" id="KW-0408">Iron</keyword>
<protein>
    <recommendedName>
        <fullName evidence="8">Radical SAM superfamily enzyme YgiQ, UPF0313 family</fullName>
    </recommendedName>
</protein>
<sequence length="680" mass="79401">MNRNILLLEPNYANKYPPIGLMKIATYHRNRGDQVRFFKGNLNDLVLDLLWEDCLKQLIFIDDTTNWAEKQSLVKQFIKTRNKELLDTLQPTNSLYSPLVVKCLEGFGDRLRRKTWKLDPKFDRVYVTTLFTFYWKITVETIEFAKRLVRHPDEIKVGGVLASLLHEELEQETGIKPMKGLLDKPGILDEGDLMIIDDLPLDYSILDEIEYEYPTRSAYFTFMTKGCTRKCSFCSVPILEPTYKPKIDTFDKFGEINERFGEQQNLLLMDNNVLASPKFPEIIEEIKAMGFTKGAKFVEPNQLELSVKNLREGFNDRAFVRRTFRLMHDMLKRLKGEPAQVYYTALTENKLLGLETTTKEGLLNAYSTIATIYEKFRNKAPKNRYVDFNQGTDARYVTDELMALMAQIPIRPLRIAFDYWGMEKQYTAAVRLAAKHGIRDLSNYILYNFQDKPNELWMRLKKNADLCIELDVQIFSFPMKYIPLFGEEAKHREFTGKHWNRKFIRAIQSILNVTKGIVAPSKRGQKSSFFTEAFGVDLNEFNEILYMPEAYIVYRHLFRKDYGYTQVWENEFREIRLSEDWKIVNAVICGSDFTTATIDTYQPSEKARHFLRHYTMAKGSADPSKDPKFIALKSEYDKLIKENQAIELTLTYDFEDGLDSEKELGVSSNEEELKELVNLE</sequence>
<dbReference type="InterPro" id="IPR007197">
    <property type="entry name" value="rSAM"/>
</dbReference>
<dbReference type="EMBL" id="JAFMYV010000006">
    <property type="protein sequence ID" value="MBO0937642.1"/>
    <property type="molecule type" value="Genomic_DNA"/>
</dbReference>
<dbReference type="InterPro" id="IPR058240">
    <property type="entry name" value="rSAM_sf"/>
</dbReference>
<reference evidence="6" key="1">
    <citation type="submission" date="2021-03" db="EMBL/GenBank/DDBJ databases">
        <title>Fibrella sp. HMF5335 genome sequencing and assembly.</title>
        <authorList>
            <person name="Kang H."/>
            <person name="Kim H."/>
            <person name="Bae S."/>
            <person name="Joh K."/>
        </authorList>
    </citation>
    <scope>NUCLEOTIDE SEQUENCE</scope>
    <source>
        <strain evidence="6">HMF5335</strain>
    </source>
</reference>
<keyword evidence="7" id="KW-1185">Reference proteome</keyword>
<keyword evidence="5" id="KW-0411">Iron-sulfur</keyword>
<dbReference type="InterPro" id="IPR051198">
    <property type="entry name" value="BchE-like"/>
</dbReference>
<evidence type="ECO:0000313" key="6">
    <source>
        <dbReference type="EMBL" id="MBO0937642.1"/>
    </source>
</evidence>
<evidence type="ECO:0000256" key="1">
    <source>
        <dbReference type="ARBA" id="ARBA00001966"/>
    </source>
</evidence>
<proteinExistence type="predicted"/>
<evidence type="ECO:0000313" key="7">
    <source>
        <dbReference type="Proteomes" id="UP000664034"/>
    </source>
</evidence>
<dbReference type="GO" id="GO:0046872">
    <property type="term" value="F:metal ion binding"/>
    <property type="evidence" value="ECO:0007669"/>
    <property type="project" value="UniProtKB-KW"/>
</dbReference>
<dbReference type="SUPFAM" id="SSF102114">
    <property type="entry name" value="Radical SAM enzymes"/>
    <property type="match status" value="1"/>
</dbReference>
<evidence type="ECO:0000256" key="2">
    <source>
        <dbReference type="ARBA" id="ARBA00022691"/>
    </source>
</evidence>
<evidence type="ECO:0000256" key="4">
    <source>
        <dbReference type="ARBA" id="ARBA00023004"/>
    </source>
</evidence>
<dbReference type="RefSeq" id="WP_207365182.1">
    <property type="nucleotide sequence ID" value="NZ_JAFMYV010000006.1"/>
</dbReference>
<gene>
    <name evidence="6" type="ORF">J2I47_13880</name>
</gene>
<keyword evidence="3" id="KW-0479">Metal-binding</keyword>
<dbReference type="GO" id="GO:0003824">
    <property type="term" value="F:catalytic activity"/>
    <property type="evidence" value="ECO:0007669"/>
    <property type="project" value="InterPro"/>
</dbReference>
<evidence type="ECO:0008006" key="8">
    <source>
        <dbReference type="Google" id="ProtNLM"/>
    </source>
</evidence>
<dbReference type="PANTHER" id="PTHR43409">
    <property type="entry name" value="ANAEROBIC MAGNESIUM-PROTOPORPHYRIN IX MONOMETHYL ESTER CYCLASE-RELATED"/>
    <property type="match status" value="1"/>
</dbReference>
<dbReference type="SFLD" id="SFLDS00029">
    <property type="entry name" value="Radical_SAM"/>
    <property type="match status" value="1"/>
</dbReference>
<organism evidence="6 7">
    <name type="scientific">Fibrella rubiginis</name>
    <dbReference type="NCBI Taxonomy" id="2817060"/>
    <lineage>
        <taxon>Bacteria</taxon>
        <taxon>Pseudomonadati</taxon>
        <taxon>Bacteroidota</taxon>
        <taxon>Cytophagia</taxon>
        <taxon>Cytophagales</taxon>
        <taxon>Spirosomataceae</taxon>
        <taxon>Fibrella</taxon>
    </lineage>
</organism>
<dbReference type="GO" id="GO:0051536">
    <property type="term" value="F:iron-sulfur cluster binding"/>
    <property type="evidence" value="ECO:0007669"/>
    <property type="project" value="UniProtKB-KW"/>
</dbReference>
<comment type="caution">
    <text evidence="6">The sequence shown here is derived from an EMBL/GenBank/DDBJ whole genome shotgun (WGS) entry which is preliminary data.</text>
</comment>
<accession>A0A939K1Y5</accession>
<dbReference type="Proteomes" id="UP000664034">
    <property type="component" value="Unassembled WGS sequence"/>
</dbReference>
<evidence type="ECO:0000256" key="5">
    <source>
        <dbReference type="ARBA" id="ARBA00023014"/>
    </source>
</evidence>